<organism evidence="7 8">
    <name type="scientific">Orchesella cincta</name>
    <name type="common">Springtail</name>
    <name type="synonym">Podura cincta</name>
    <dbReference type="NCBI Taxonomy" id="48709"/>
    <lineage>
        <taxon>Eukaryota</taxon>
        <taxon>Metazoa</taxon>
        <taxon>Ecdysozoa</taxon>
        <taxon>Arthropoda</taxon>
        <taxon>Hexapoda</taxon>
        <taxon>Collembola</taxon>
        <taxon>Entomobryomorpha</taxon>
        <taxon>Entomobryoidea</taxon>
        <taxon>Orchesellidae</taxon>
        <taxon>Orchesellinae</taxon>
        <taxon>Orchesella</taxon>
    </lineage>
</organism>
<keyword evidence="5" id="KW-0732">Signal</keyword>
<feature type="chain" id="PRO_5008904865" evidence="5">
    <location>
        <begin position="24"/>
        <end position="339"/>
    </location>
</feature>
<dbReference type="InterPro" id="IPR029058">
    <property type="entry name" value="AB_hydrolase_fold"/>
</dbReference>
<feature type="domain" description="Lipase" evidence="6">
    <location>
        <begin position="61"/>
        <end position="309"/>
    </location>
</feature>
<sequence>MLCGFRFFTALLAIGLFTVSSEAKSSKIRFLIRDRLNDAFPPFPEDEAVSIPPEILWHFISTLKVIVSDYSTDPNKDAYQNLWDQNIIYLGKSLCHSNLTNNIIIADLSAITSTEVSKFADIIQSVHDAGRDLADFVIKMKENGHFLSWNNTQFIGLGIGAHVAAVAAQIIQKEKKEKIQRLTGLDPLSPGFIGGANKYKDDAVAITKDDAEFVKIIHCNMGNANTFDDAVKQGRFGSSVESGHVHIYANGGEQMPTCKQEYETPDRLCSHRKCAAFLANSMRQEVSPLACPCDNWESFSAGKCSCTKETGGIDVSYQTTLQASGKYYADVPEALLVTP</sequence>
<dbReference type="GO" id="GO:0016298">
    <property type="term" value="F:lipase activity"/>
    <property type="evidence" value="ECO:0007669"/>
    <property type="project" value="InterPro"/>
</dbReference>
<dbReference type="STRING" id="48709.A0A1D2N143"/>
<dbReference type="Pfam" id="PF00151">
    <property type="entry name" value="Lipase"/>
    <property type="match status" value="1"/>
</dbReference>
<evidence type="ECO:0000256" key="2">
    <source>
        <dbReference type="ARBA" id="ARBA00010701"/>
    </source>
</evidence>
<comment type="subcellular location">
    <subcellularLocation>
        <location evidence="1">Secreted</location>
    </subcellularLocation>
</comment>
<dbReference type="Proteomes" id="UP000094527">
    <property type="component" value="Unassembled WGS sequence"/>
</dbReference>
<evidence type="ECO:0000313" key="7">
    <source>
        <dbReference type="EMBL" id="ODM99016.1"/>
    </source>
</evidence>
<dbReference type="PANTHER" id="PTHR11610:SF173">
    <property type="entry name" value="LIPASE DOMAIN-CONTAINING PROTEIN-RELATED"/>
    <property type="match status" value="1"/>
</dbReference>
<dbReference type="Gene3D" id="3.40.50.1820">
    <property type="entry name" value="alpha/beta hydrolase"/>
    <property type="match status" value="1"/>
</dbReference>
<evidence type="ECO:0000259" key="6">
    <source>
        <dbReference type="Pfam" id="PF00151"/>
    </source>
</evidence>
<dbReference type="OrthoDB" id="199913at2759"/>
<dbReference type="EMBL" id="LJIJ01000304">
    <property type="protein sequence ID" value="ODM99016.1"/>
    <property type="molecule type" value="Genomic_DNA"/>
</dbReference>
<evidence type="ECO:0000256" key="1">
    <source>
        <dbReference type="ARBA" id="ARBA00004613"/>
    </source>
</evidence>
<keyword evidence="8" id="KW-1185">Reference proteome</keyword>
<dbReference type="GO" id="GO:0017171">
    <property type="term" value="F:serine hydrolase activity"/>
    <property type="evidence" value="ECO:0007669"/>
    <property type="project" value="TreeGrafter"/>
</dbReference>
<proteinExistence type="inferred from homology"/>
<comment type="similarity">
    <text evidence="2 4">Belongs to the AB hydrolase superfamily. Lipase family.</text>
</comment>
<evidence type="ECO:0000256" key="4">
    <source>
        <dbReference type="RuleBase" id="RU004262"/>
    </source>
</evidence>
<dbReference type="SUPFAM" id="SSF53474">
    <property type="entry name" value="alpha/beta-Hydrolases"/>
    <property type="match status" value="1"/>
</dbReference>
<dbReference type="InterPro" id="IPR013818">
    <property type="entry name" value="Lipase"/>
</dbReference>
<name>A0A1D2N143_ORCCI</name>
<protein>
    <submittedName>
        <fullName evidence="7">Lipoprotein lipase</fullName>
    </submittedName>
</protein>
<dbReference type="OMA" id="GICAQNE"/>
<dbReference type="InterPro" id="IPR000734">
    <property type="entry name" value="TAG_lipase"/>
</dbReference>
<keyword evidence="3" id="KW-0964">Secreted</keyword>
<dbReference type="GO" id="GO:0005615">
    <property type="term" value="C:extracellular space"/>
    <property type="evidence" value="ECO:0007669"/>
    <property type="project" value="TreeGrafter"/>
</dbReference>
<comment type="caution">
    <text evidence="7">The sequence shown here is derived from an EMBL/GenBank/DDBJ whole genome shotgun (WGS) entry which is preliminary data.</text>
</comment>
<gene>
    <name evidence="7" type="ORF">Ocin01_07679</name>
</gene>
<dbReference type="AlphaFoldDB" id="A0A1D2N143"/>
<evidence type="ECO:0000256" key="3">
    <source>
        <dbReference type="ARBA" id="ARBA00022525"/>
    </source>
</evidence>
<keyword evidence="7" id="KW-0449">Lipoprotein</keyword>
<evidence type="ECO:0000256" key="5">
    <source>
        <dbReference type="SAM" id="SignalP"/>
    </source>
</evidence>
<reference evidence="7 8" key="1">
    <citation type="journal article" date="2016" name="Genome Biol. Evol.">
        <title>Gene Family Evolution Reflects Adaptation to Soil Environmental Stressors in the Genome of the Collembolan Orchesella cincta.</title>
        <authorList>
            <person name="Faddeeva-Vakhrusheva A."/>
            <person name="Derks M.F."/>
            <person name="Anvar S.Y."/>
            <person name="Agamennone V."/>
            <person name="Suring W."/>
            <person name="Smit S."/>
            <person name="van Straalen N.M."/>
            <person name="Roelofs D."/>
        </authorList>
    </citation>
    <scope>NUCLEOTIDE SEQUENCE [LARGE SCALE GENOMIC DNA]</scope>
    <source>
        <tissue evidence="7">Mixed pool</tissue>
    </source>
</reference>
<dbReference type="GO" id="GO:0016042">
    <property type="term" value="P:lipid catabolic process"/>
    <property type="evidence" value="ECO:0007669"/>
    <property type="project" value="TreeGrafter"/>
</dbReference>
<dbReference type="PANTHER" id="PTHR11610">
    <property type="entry name" value="LIPASE"/>
    <property type="match status" value="1"/>
</dbReference>
<accession>A0A1D2N143</accession>
<feature type="signal peptide" evidence="5">
    <location>
        <begin position="1"/>
        <end position="23"/>
    </location>
</feature>
<evidence type="ECO:0000313" key="8">
    <source>
        <dbReference type="Proteomes" id="UP000094527"/>
    </source>
</evidence>